<sequence>MSDLPLKVRADIRDQWDSPKAAIHSSVESLAQTLGHKVVPQVQWALLYNAVKETFPDKATFVPTVSRVVIALYGRLLSRIENEAHTNWTDELLDVLAKKPPGPEWMLQVEPSGANSSARRPRVTWKADVGAFYLEIPNHEPPMHATIDAGFDQDLDGLFLAPGSIATTPLDDDDREEWAEVTTVETRTAPPGARLLPSKMPGSPQPIPMASTVQRLPTIETLARPTELFRVTPPHTLIVDASTSPLTVQGSHQPSLELLANYLKKWAKIDSNDSLKRPVLKVSLAESPFYFGVIDSISIEPTWSLSRNKEPINPSVLLAFIEGVLGYRETYTNGVRWVFKNDSILK</sequence>
<comment type="caution">
    <text evidence="2">The sequence shown here is derived from an EMBL/GenBank/DDBJ whole genome shotgun (WGS) entry which is preliminary data.</text>
</comment>
<keyword evidence="3" id="KW-1185">Reference proteome</keyword>
<dbReference type="OrthoDB" id="4926491at2759"/>
<proteinExistence type="predicted"/>
<name>A0A8S0WEV7_CYCAE</name>
<feature type="region of interest" description="Disordered" evidence="1">
    <location>
        <begin position="184"/>
        <end position="204"/>
    </location>
</feature>
<evidence type="ECO:0000313" key="3">
    <source>
        <dbReference type="Proteomes" id="UP000467700"/>
    </source>
</evidence>
<gene>
    <name evidence="2" type="ORF">AAE3_LOCUS9526</name>
</gene>
<dbReference type="AlphaFoldDB" id="A0A8S0WEV7"/>
<protein>
    <submittedName>
        <fullName evidence="2">Uncharacterized protein</fullName>
    </submittedName>
</protein>
<dbReference type="Proteomes" id="UP000467700">
    <property type="component" value="Unassembled WGS sequence"/>
</dbReference>
<accession>A0A8S0WEV7</accession>
<evidence type="ECO:0000313" key="2">
    <source>
        <dbReference type="EMBL" id="CAA7267280.1"/>
    </source>
</evidence>
<reference evidence="2 3" key="1">
    <citation type="submission" date="2020-01" db="EMBL/GenBank/DDBJ databases">
        <authorList>
            <person name="Gupta K D."/>
        </authorList>
    </citation>
    <scope>NUCLEOTIDE SEQUENCE [LARGE SCALE GENOMIC DNA]</scope>
</reference>
<evidence type="ECO:0000256" key="1">
    <source>
        <dbReference type="SAM" id="MobiDB-lite"/>
    </source>
</evidence>
<dbReference type="EMBL" id="CACVBS010000058">
    <property type="protein sequence ID" value="CAA7267280.1"/>
    <property type="molecule type" value="Genomic_DNA"/>
</dbReference>
<organism evidence="2 3">
    <name type="scientific">Cyclocybe aegerita</name>
    <name type="common">Black poplar mushroom</name>
    <name type="synonym">Agrocybe aegerita</name>
    <dbReference type="NCBI Taxonomy" id="1973307"/>
    <lineage>
        <taxon>Eukaryota</taxon>
        <taxon>Fungi</taxon>
        <taxon>Dikarya</taxon>
        <taxon>Basidiomycota</taxon>
        <taxon>Agaricomycotina</taxon>
        <taxon>Agaricomycetes</taxon>
        <taxon>Agaricomycetidae</taxon>
        <taxon>Agaricales</taxon>
        <taxon>Agaricineae</taxon>
        <taxon>Bolbitiaceae</taxon>
        <taxon>Cyclocybe</taxon>
    </lineage>
</organism>